<reference evidence="2" key="1">
    <citation type="journal article" date="2020" name="Stud. Mycol.">
        <title>101 Dothideomycetes genomes: a test case for predicting lifestyles and emergence of pathogens.</title>
        <authorList>
            <person name="Haridas S."/>
            <person name="Albert R."/>
            <person name="Binder M."/>
            <person name="Bloem J."/>
            <person name="Labutti K."/>
            <person name="Salamov A."/>
            <person name="Andreopoulos B."/>
            <person name="Baker S."/>
            <person name="Barry K."/>
            <person name="Bills G."/>
            <person name="Bluhm B."/>
            <person name="Cannon C."/>
            <person name="Castanera R."/>
            <person name="Culley D."/>
            <person name="Daum C."/>
            <person name="Ezra D."/>
            <person name="Gonzalez J."/>
            <person name="Henrissat B."/>
            <person name="Kuo A."/>
            <person name="Liang C."/>
            <person name="Lipzen A."/>
            <person name="Lutzoni F."/>
            <person name="Magnuson J."/>
            <person name="Mondo S."/>
            <person name="Nolan M."/>
            <person name="Ohm R."/>
            <person name="Pangilinan J."/>
            <person name="Park H.-J."/>
            <person name="Ramirez L."/>
            <person name="Alfaro M."/>
            <person name="Sun H."/>
            <person name="Tritt A."/>
            <person name="Yoshinaga Y."/>
            <person name="Zwiers L.-H."/>
            <person name="Turgeon B."/>
            <person name="Goodwin S."/>
            <person name="Spatafora J."/>
            <person name="Crous P."/>
            <person name="Grigoriev I."/>
        </authorList>
    </citation>
    <scope>NUCLEOTIDE SEQUENCE</scope>
    <source>
        <strain evidence="2">CBS 121167</strain>
    </source>
</reference>
<dbReference type="RefSeq" id="XP_033399536.1">
    <property type="nucleotide sequence ID" value="XM_033535692.1"/>
</dbReference>
<dbReference type="AlphaFoldDB" id="A0A6A6BKM3"/>
<evidence type="ECO:0000313" key="2">
    <source>
        <dbReference type="EMBL" id="KAF2143824.1"/>
    </source>
</evidence>
<evidence type="ECO:0000313" key="3">
    <source>
        <dbReference type="Proteomes" id="UP000799438"/>
    </source>
</evidence>
<dbReference type="EMBL" id="ML995481">
    <property type="protein sequence ID" value="KAF2143824.1"/>
    <property type="molecule type" value="Genomic_DNA"/>
</dbReference>
<sequence>MRGERVRSCVCVREDVCDGRMKSKRERGRKGEWVSECPLASSAHASLLASHHTHPSHPSPSQSNLSLSRNDKKRRRRKRRKKRGRRRPKRPTPQLTPSPIKPTAYPPIHHVFLSTTFSKPTTRSLSQTESPQQHPPPALLRPTSLALRTSIFPSASSNDSNDSREYPESSEHRVPELLSLSNWLCMPGVAPHTLLLWSSTAWYADCSGRSGDATCGMCTLSRRVVRVITRSMREGDVCAGVGQGVEAGDDVVVDEKCDAGVMSAAVRFCVDGVMVAGVVLMNVRERMKARLRVCTG</sequence>
<keyword evidence="3" id="KW-1185">Reference proteome</keyword>
<evidence type="ECO:0000256" key="1">
    <source>
        <dbReference type="SAM" id="MobiDB-lite"/>
    </source>
</evidence>
<dbReference type="GeneID" id="54293188"/>
<name>A0A6A6BKM3_9PEZI</name>
<proteinExistence type="predicted"/>
<gene>
    <name evidence="2" type="ORF">K452DRAFT_163052</name>
</gene>
<feature type="region of interest" description="Disordered" evidence="1">
    <location>
        <begin position="119"/>
        <end position="140"/>
    </location>
</feature>
<feature type="compositionally biased region" description="Basic residues" evidence="1">
    <location>
        <begin position="71"/>
        <end position="90"/>
    </location>
</feature>
<feature type="compositionally biased region" description="Low complexity" evidence="1">
    <location>
        <begin position="59"/>
        <end position="68"/>
    </location>
</feature>
<accession>A0A6A6BKM3</accession>
<protein>
    <submittedName>
        <fullName evidence="2">Uncharacterized protein</fullName>
    </submittedName>
</protein>
<dbReference type="Proteomes" id="UP000799438">
    <property type="component" value="Unassembled WGS sequence"/>
</dbReference>
<feature type="compositionally biased region" description="Polar residues" evidence="1">
    <location>
        <begin position="119"/>
        <end position="132"/>
    </location>
</feature>
<organism evidence="2 3">
    <name type="scientific">Aplosporella prunicola CBS 121167</name>
    <dbReference type="NCBI Taxonomy" id="1176127"/>
    <lineage>
        <taxon>Eukaryota</taxon>
        <taxon>Fungi</taxon>
        <taxon>Dikarya</taxon>
        <taxon>Ascomycota</taxon>
        <taxon>Pezizomycotina</taxon>
        <taxon>Dothideomycetes</taxon>
        <taxon>Dothideomycetes incertae sedis</taxon>
        <taxon>Botryosphaeriales</taxon>
        <taxon>Aplosporellaceae</taxon>
        <taxon>Aplosporella</taxon>
    </lineage>
</organism>
<feature type="region of interest" description="Disordered" evidence="1">
    <location>
        <begin position="45"/>
        <end position="106"/>
    </location>
</feature>